<keyword evidence="1" id="KW-1133">Transmembrane helix</keyword>
<sequence length="211" mass="24683">MDRFNITERVDTGSTMFIMGMILVISALLALSFYFGKNDHKRLVVNKIIKNPISNSERNKEINEIKEVHTVIKPALPPIDPVRQYDYRKSFDPLEEPTKRIPRHWIPPAGFRQYIDIPTRGHTDTYSQLGYLKNDDSIDNKLIRLFGREEYPGSHKWEYYTSLNAGNDSIKIPIEVNKNELYDGDTITVDGQEYSVNIYKNEKLRYHPYII</sequence>
<name>A0A6C0ACM0_9ZZZZ</name>
<reference evidence="2" key="1">
    <citation type="journal article" date="2020" name="Nature">
        <title>Giant virus diversity and host interactions through global metagenomics.</title>
        <authorList>
            <person name="Schulz F."/>
            <person name="Roux S."/>
            <person name="Paez-Espino D."/>
            <person name="Jungbluth S."/>
            <person name="Walsh D.A."/>
            <person name="Denef V.J."/>
            <person name="McMahon K.D."/>
            <person name="Konstantinidis K.T."/>
            <person name="Eloe-Fadrosh E.A."/>
            <person name="Kyrpides N.C."/>
            <person name="Woyke T."/>
        </authorList>
    </citation>
    <scope>NUCLEOTIDE SEQUENCE</scope>
    <source>
        <strain evidence="2">GVMAG-S-1004661-13</strain>
    </source>
</reference>
<protein>
    <submittedName>
        <fullName evidence="2">Uncharacterized protein</fullName>
    </submittedName>
</protein>
<keyword evidence="1" id="KW-0812">Transmembrane</keyword>
<dbReference type="EMBL" id="MN740546">
    <property type="protein sequence ID" value="QHS77382.1"/>
    <property type="molecule type" value="Genomic_DNA"/>
</dbReference>
<keyword evidence="1" id="KW-0472">Membrane</keyword>
<evidence type="ECO:0000256" key="1">
    <source>
        <dbReference type="SAM" id="Phobius"/>
    </source>
</evidence>
<proteinExistence type="predicted"/>
<organism evidence="2">
    <name type="scientific">viral metagenome</name>
    <dbReference type="NCBI Taxonomy" id="1070528"/>
    <lineage>
        <taxon>unclassified sequences</taxon>
        <taxon>metagenomes</taxon>
        <taxon>organismal metagenomes</taxon>
    </lineage>
</organism>
<accession>A0A6C0ACM0</accession>
<dbReference type="Pfam" id="PF19059">
    <property type="entry name" value="DUF5755"/>
    <property type="match status" value="1"/>
</dbReference>
<dbReference type="InterPro" id="IPR043929">
    <property type="entry name" value="DUF5755"/>
</dbReference>
<evidence type="ECO:0000313" key="2">
    <source>
        <dbReference type="EMBL" id="QHS77382.1"/>
    </source>
</evidence>
<feature type="transmembrane region" description="Helical" evidence="1">
    <location>
        <begin position="16"/>
        <end position="35"/>
    </location>
</feature>
<dbReference type="AlphaFoldDB" id="A0A6C0ACM0"/>